<keyword evidence="4" id="KW-0862">Zinc</keyword>
<gene>
    <name evidence="11 12 13" type="primary">LOC107023051</name>
</gene>
<dbReference type="InterPro" id="IPR001965">
    <property type="entry name" value="Znf_PHD"/>
</dbReference>
<dbReference type="InterPro" id="IPR016197">
    <property type="entry name" value="Chromo-like_dom_sf"/>
</dbReference>
<dbReference type="InterPro" id="IPR013083">
    <property type="entry name" value="Znf_RING/FYVE/PHD"/>
</dbReference>
<dbReference type="SMART" id="SM00298">
    <property type="entry name" value="CHROMO"/>
    <property type="match status" value="2"/>
</dbReference>
<evidence type="ECO:0000259" key="8">
    <source>
        <dbReference type="PROSITE" id="PS50016"/>
    </source>
</evidence>
<feature type="compositionally biased region" description="Polar residues" evidence="6">
    <location>
        <begin position="2586"/>
        <end position="2596"/>
    </location>
</feature>
<evidence type="ECO:0000256" key="3">
    <source>
        <dbReference type="ARBA" id="ARBA00022771"/>
    </source>
</evidence>
<evidence type="ECO:0000259" key="7">
    <source>
        <dbReference type="PROSITE" id="PS50013"/>
    </source>
</evidence>
<evidence type="ECO:0000313" key="12">
    <source>
        <dbReference type="RefSeq" id="XP_027773464.1"/>
    </source>
</evidence>
<feature type="compositionally biased region" description="Basic and acidic residues" evidence="6">
    <location>
        <begin position="118"/>
        <end position="145"/>
    </location>
</feature>
<dbReference type="InterPro" id="IPR000953">
    <property type="entry name" value="Chromo/chromo_shadow_dom"/>
</dbReference>
<evidence type="ECO:0000256" key="6">
    <source>
        <dbReference type="SAM" id="MobiDB-lite"/>
    </source>
</evidence>
<dbReference type="RefSeq" id="XP_027773465.1">
    <property type="nucleotide sequence ID" value="XM_027917664.1"/>
</dbReference>
<dbReference type="Gene3D" id="2.40.50.40">
    <property type="match status" value="2"/>
</dbReference>
<evidence type="ECO:0000313" key="13">
    <source>
        <dbReference type="RefSeq" id="XP_027773465.1"/>
    </source>
</evidence>
<dbReference type="Pfam" id="PF25029">
    <property type="entry name" value="MOM1"/>
    <property type="match status" value="1"/>
</dbReference>
<evidence type="ECO:0000313" key="10">
    <source>
        <dbReference type="Proteomes" id="UP000694930"/>
    </source>
</evidence>
<feature type="compositionally biased region" description="Basic and acidic residues" evidence="6">
    <location>
        <begin position="172"/>
        <end position="188"/>
    </location>
</feature>
<proteinExistence type="predicted"/>
<dbReference type="InterPro" id="IPR027417">
    <property type="entry name" value="P-loop_NTPase"/>
</dbReference>
<dbReference type="Gene3D" id="3.40.50.300">
    <property type="entry name" value="P-loop containing nucleotide triphosphate hydrolases"/>
    <property type="match status" value="1"/>
</dbReference>
<dbReference type="Pfam" id="PF00385">
    <property type="entry name" value="Chromo"/>
    <property type="match status" value="1"/>
</dbReference>
<dbReference type="PROSITE" id="PS50016">
    <property type="entry name" value="ZF_PHD_2"/>
    <property type="match status" value="1"/>
</dbReference>
<feature type="compositionally biased region" description="Basic and acidic residues" evidence="6">
    <location>
        <begin position="1396"/>
        <end position="1413"/>
    </location>
</feature>
<dbReference type="InterPro" id="IPR000330">
    <property type="entry name" value="SNF2_N"/>
</dbReference>
<evidence type="ECO:0000256" key="5">
    <source>
        <dbReference type="PROSITE-ProRule" id="PRU00146"/>
    </source>
</evidence>
<feature type="region of interest" description="Disordered" evidence="6">
    <location>
        <begin position="2218"/>
        <end position="2285"/>
    </location>
</feature>
<feature type="region of interest" description="Disordered" evidence="6">
    <location>
        <begin position="2440"/>
        <end position="2465"/>
    </location>
</feature>
<feature type="compositionally biased region" description="Low complexity" evidence="6">
    <location>
        <begin position="2449"/>
        <end position="2465"/>
    </location>
</feature>
<dbReference type="PROSITE" id="PS50013">
    <property type="entry name" value="CHROMO_2"/>
    <property type="match status" value="1"/>
</dbReference>
<dbReference type="Pfam" id="PF00176">
    <property type="entry name" value="SNF2-rel_dom"/>
    <property type="match status" value="1"/>
</dbReference>
<dbReference type="SUPFAM" id="SSF52540">
    <property type="entry name" value="P-loop containing nucleoside triphosphate hydrolases"/>
    <property type="match status" value="2"/>
</dbReference>
<feature type="compositionally biased region" description="Acidic residues" evidence="6">
    <location>
        <begin position="1353"/>
        <end position="1362"/>
    </location>
</feature>
<feature type="region of interest" description="Disordered" evidence="6">
    <location>
        <begin position="167"/>
        <end position="190"/>
    </location>
</feature>
<dbReference type="PROSITE" id="PS01359">
    <property type="entry name" value="ZF_PHD_1"/>
    <property type="match status" value="1"/>
</dbReference>
<feature type="compositionally biased region" description="Basic and acidic residues" evidence="6">
    <location>
        <begin position="2103"/>
        <end position="2114"/>
    </location>
</feature>
<feature type="compositionally biased region" description="Low complexity" evidence="6">
    <location>
        <begin position="2603"/>
        <end position="2627"/>
    </location>
</feature>
<keyword evidence="10" id="KW-1185">Reference proteome</keyword>
<dbReference type="SUPFAM" id="SSF57903">
    <property type="entry name" value="FYVE/PHD zinc finger"/>
    <property type="match status" value="1"/>
</dbReference>
<feature type="domain" description="Helicase C-terminal" evidence="9">
    <location>
        <begin position="1067"/>
        <end position="1231"/>
    </location>
</feature>
<dbReference type="SMART" id="SM00249">
    <property type="entry name" value="PHD"/>
    <property type="match status" value="1"/>
</dbReference>
<dbReference type="InterPro" id="IPR019787">
    <property type="entry name" value="Znf_PHD-finger"/>
</dbReference>
<feature type="region of interest" description="Disordered" evidence="6">
    <location>
        <begin position="1770"/>
        <end position="1791"/>
    </location>
</feature>
<dbReference type="GeneID" id="107023051"/>
<feature type="domain" description="Chromo" evidence="7">
    <location>
        <begin position="601"/>
        <end position="669"/>
    </location>
</feature>
<feature type="region of interest" description="Disordered" evidence="6">
    <location>
        <begin position="2092"/>
        <end position="2119"/>
    </location>
</feature>
<dbReference type="RefSeq" id="XP_027773464.1">
    <property type="nucleotide sequence ID" value="XM_027917663.1"/>
</dbReference>
<dbReference type="RefSeq" id="XP_027773463.1">
    <property type="nucleotide sequence ID" value="XM_027917662.1"/>
</dbReference>
<name>A0ABM1VCJ5_SOLPN</name>
<feature type="region of interest" description="Disordered" evidence="6">
    <location>
        <begin position="1338"/>
        <end position="1413"/>
    </location>
</feature>
<dbReference type="SUPFAM" id="SSF54160">
    <property type="entry name" value="Chromo domain-like"/>
    <property type="match status" value="2"/>
</dbReference>
<evidence type="ECO:0000256" key="2">
    <source>
        <dbReference type="ARBA" id="ARBA00022737"/>
    </source>
</evidence>
<feature type="domain" description="PHD-type" evidence="8">
    <location>
        <begin position="541"/>
        <end position="590"/>
    </location>
</feature>
<dbReference type="PANTHER" id="PTHR35116:SF8">
    <property type="entry name" value="HELICASE PROTEIN MOM1-LIKE ISOFORM X1"/>
    <property type="match status" value="1"/>
</dbReference>
<dbReference type="PROSITE" id="PS51194">
    <property type="entry name" value="HELICASE_CTER"/>
    <property type="match status" value="1"/>
</dbReference>
<keyword evidence="3 5" id="KW-0863">Zinc-finger</keyword>
<dbReference type="Gene3D" id="3.30.40.10">
    <property type="entry name" value="Zinc/RING finger domain, C3HC4 (zinc finger)"/>
    <property type="match status" value="1"/>
</dbReference>
<feature type="compositionally biased region" description="Polar residues" evidence="6">
    <location>
        <begin position="2521"/>
        <end position="2537"/>
    </location>
</feature>
<feature type="compositionally biased region" description="Polar residues" evidence="6">
    <location>
        <begin position="2271"/>
        <end position="2285"/>
    </location>
</feature>
<dbReference type="Pfam" id="PF00271">
    <property type="entry name" value="Helicase_C"/>
    <property type="match status" value="1"/>
</dbReference>
<sequence>MASETRSGRKNKDTKSNKSKNKQSDKGSLSSGSGKTDGSNVRRSSRETKQAASSPSSIRKSKRLEKQSPTPPTVKRRAALIKKPNSPSPLRRSDRGKKHTLSSSSRSSYVGIGFDSSSVKKEKKEKSVKELIMESERYNTSRENGESSVGLKRKRMDARSYKALFKMQRKRYTTENNDKLESPKKPSRVDSIACDETDCKLINGGNESHQGVVNELKEHPDEVASARSISSLEASAADASVNDVVELPYLKLKEHPDAVASARSISSLEASAADASVNDVGELPYSKLKEHSDEVASASSSSSLEASAADASVNDVGELPYSKLKEHPDGVASARSISSLEASAADASVNDVGEMPHSNRRCCSTEKSVALPAENGSGVSKNGCTVGEISGDSGRLPESCSVPGNNLHIAGLTCSTSTDGDIILKSGELGTGNCPETHNNTCDLAEVFPPPLGDLEKLGYSGACASCSRRIRLNHDSAEEELCSCAGTGRVSSNLSSLEVRAFRCGEDGVCSEAAILLDSGERCNNQLNEALSVSQRGSDERMCAICKQAGKILICDGRGCKRCYHLSCLDPPLDDFPPGAWHCTLCVKKKIESGVHSVTEGVESILDVREVEVADAKGTHRQKQYLVKYHGLAHAHNHWVAEAQLLIDAPLLIANYNHKNQDVRWISEWTVPHRLLKKRSLMLSKLHGPEAGENNKCLFEWLVKWKGLGYEYATWELGNSNLLNSQHGESLIEDFNIRREKAKRRIGKNQKGQLVKLSALPAGGSLITDSNLLNNVNKLRECWFKCQNTTVVDDKDRIMKMVFFILSLSDVCCPFLIVTTSSSLPQWEAEFTRLAPSIDVVVYSGSRDSRRRIKSLEFYDEGGFMMLQVLLSSLEFAIEDVEILRSLSWEVTIIDDCQNVGISGHVEQIKMLATGVRVLLFNGPMKITSSEYLNLLSLLECKIGVDKTGGLESDFNEHLGKLKRVTKVTAPCSKPESSKFVEYWVPVQISDLQLEQYCATLLTNSTALRTFTKSDPVGTLRDILLSVRKCCDHPYILDPLLQPFNKGLSPAEMLEVGIKASGKLQFLDKMLTEMRLRQHRVVVLFQSIVGSGSGASIGDILDDFLRQRFGEDSYERVETGVVMSKRQASLHRFNNKESGRFVLLLENRVCNSSIKLPSVDSVIIYDSETNPANDLRQLQKLSIDSQSKYISVFRLYSCFTVEERALVLAKQDINHDSNLHSVSRSPNNSLMWGASNLFSRLDEYHTGGIPTSISNNSSGQLLLNDVISEFSAIISKSSDNKDICHSIISKVQMSTGTYSASIPLLGEKKMELKIGVEPQVFWRGLFEGRNPEWRNLSRATPRNRKRVQYFDESPDPPNGDDEAGKKRRKVVNHSVDAIPGHPSPGRGEVVASKGGAHENDDIGGEHVSRSPSHLLHDAKPVRPEEGRMLYNEQKSLHVHLKAEFAKLFEVLKLSDAVKHTVGKFLEYVMENHRVSREPATILQAFQLSLCWVAASILKQKIDKEETFLLAKQYLQFGCTEEETNNVCLKIRSLKKLFLQQLDQNNNASSSSKCSLLATRTVAEKPSTGSMSQVVESPQLNVLKEMEERLQGKKLHGECIVTPKKELVDIERETFIKEVQCRCERRMSNLVQKQKEEIEEFQKIWEKKKEELVQDYRLQFAVLRTVRGNTAVMKDKKKDAETEFSRKMQELKYNKDQKLNELEVEHSAMKNKERQKASLWLAEANSFRGVGSHPIDRIGCSQENVNVSLNSPKTVHPVTGHHVKELNAGKISDNTRSDVPPSTSDESDILPIESTSVLTTPATEDQSGVKSVDGGLVTISKGSYEVGGPDVPSSTYDELNILPIEATNVLTMPAMEEQVEIVSTAEVLVAKSNQLEPNEGGDLCYSSEGIGALGARSKKPNEVDYPDLPASTSNESNILPVETSNVLTTPAMEKQLEIASTVGASVAKSNQPNEVGDFGGSSEEIGALSASSKQAIEVGDPDVPASTSNVSNILPIEGSNVLTMTAAEEQVEITSSTGALVARSKRPNEVGDSGGSSAEIVSVFPLPHEEHTEVLLGDPPREHLSEVSGLGFDVVLGNDNLEVNVTEELNTEHDSLENNSHLQSDKDDPRDAVRSTDTNPISPLKLVVDLPSVEAVLCSDDGSLAQNQSSGDNLSHEMPLLENQRGTQLEVDAGQYGTNSSDAALISSSEQQQPASDGFPLAAHDPLSDIMHDTHNDGRSFMPNLGSSHHLDGETMEPLQAGGNSDEDQSVDVENFSEASRVDPRPISEHGASSHNIGTPVQVPSSTELPSQAVLQRNSYAAVVQGPRNIPVHPDHQMATWNSTLPFNADPLHKDWERINKQREQSTKILEDMKLRLRSDCEKEIEEMIAQIRKKYDHKLQEAEAAFLRKKKELDVNQNKVLMNKLLADAFRCKCMNLKPSGFSGMRQVVPSSYLQHLHQVSQQPNLRSSPVTGSSSASQQSSVPVSLRASSITSLSSAGQAQVRQETSVPSNRSVHSGCISQPTLRCTPVTGLSLAGQPAPSQQTVAVSRSTTHSAGTPGRPPLICAITPSTGNLRVASEIRAPAPHLQPFKTLSSMSSSSSPSTLAHSMQNHPQSPYMAASSPSVPQLPSLQTSSPSPSQRPQHQIPIPLVPLLAVDLSSSRNVPPQHDIGGLPATRNPSISAQELLFNVENQPHANKPSIMPPLPDVNPDFDLLDLSDFQTLDSVHGVPTSSAGATNVTDVVCVSDDD</sequence>
<evidence type="ECO:0000259" key="9">
    <source>
        <dbReference type="PROSITE" id="PS51194"/>
    </source>
</evidence>
<feature type="compositionally biased region" description="Basic and acidic residues" evidence="6">
    <location>
        <begin position="1"/>
        <end position="16"/>
    </location>
</feature>
<feature type="region of interest" description="Disordered" evidence="6">
    <location>
        <begin position="2572"/>
        <end position="2627"/>
    </location>
</feature>
<dbReference type="InterPro" id="IPR039322">
    <property type="entry name" value="MOM1"/>
</dbReference>
<keyword evidence="1" id="KW-0479">Metal-binding</keyword>
<dbReference type="InterPro" id="IPR001650">
    <property type="entry name" value="Helicase_C-like"/>
</dbReference>
<dbReference type="InterPro" id="IPR056882">
    <property type="entry name" value="MOM1_dom"/>
</dbReference>
<evidence type="ECO:0000256" key="1">
    <source>
        <dbReference type="ARBA" id="ARBA00022723"/>
    </source>
</evidence>
<dbReference type="Proteomes" id="UP000694930">
    <property type="component" value="Chromosome 6"/>
</dbReference>
<dbReference type="InterPro" id="IPR023780">
    <property type="entry name" value="Chromo_domain"/>
</dbReference>
<dbReference type="InterPro" id="IPR011011">
    <property type="entry name" value="Znf_FYVE_PHD"/>
</dbReference>
<feature type="compositionally biased region" description="Low complexity" evidence="6">
    <location>
        <begin position="26"/>
        <end position="39"/>
    </location>
</feature>
<dbReference type="InterPro" id="IPR038718">
    <property type="entry name" value="SNF2-like_sf"/>
</dbReference>
<dbReference type="InterPro" id="IPR019786">
    <property type="entry name" value="Zinc_finger_PHD-type_CS"/>
</dbReference>
<reference evidence="10" key="1">
    <citation type="journal article" date="2014" name="Nat. Genet.">
        <title>The genome of the stress-tolerant wild tomato species Solanum pennellii.</title>
        <authorList>
            <person name="Bolger A."/>
            <person name="Scossa F."/>
            <person name="Bolger M.E."/>
            <person name="Lanz C."/>
            <person name="Maumus F."/>
            <person name="Tohge T."/>
            <person name="Quesneville H."/>
            <person name="Alseekh S."/>
            <person name="Sorensen I."/>
            <person name="Lichtenstein G."/>
            <person name="Fich E.A."/>
            <person name="Conte M."/>
            <person name="Keller H."/>
            <person name="Schneeberger K."/>
            <person name="Schwacke R."/>
            <person name="Ofner I."/>
            <person name="Vrebalov J."/>
            <person name="Xu Y."/>
            <person name="Osorio S."/>
            <person name="Aflitos S.A."/>
            <person name="Schijlen E."/>
            <person name="Jimenez-Gomez J.M."/>
            <person name="Ryngajllo M."/>
            <person name="Kimura S."/>
            <person name="Kumar R."/>
            <person name="Koenig D."/>
            <person name="Headland L.R."/>
            <person name="Maloof J.N."/>
            <person name="Sinha N."/>
            <person name="van Ham R.C."/>
            <person name="Lankhorst R.K."/>
            <person name="Mao L."/>
            <person name="Vogel A."/>
            <person name="Arsova B."/>
            <person name="Panstruga R."/>
            <person name="Fei Z."/>
            <person name="Rose J.K."/>
            <person name="Zamir D."/>
            <person name="Carrari F."/>
            <person name="Giovannoni J.J."/>
            <person name="Weigel D."/>
            <person name="Usadel B."/>
            <person name="Fernie A.R."/>
        </authorList>
    </citation>
    <scope>NUCLEOTIDE SEQUENCE [LARGE SCALE GENOMIC DNA]</scope>
</reference>
<accession>A0ABM1VCJ5</accession>
<organism evidence="10 11">
    <name type="scientific">Solanum pennellii</name>
    <name type="common">Tomato</name>
    <name type="synonym">Lycopersicon pennellii</name>
    <dbReference type="NCBI Taxonomy" id="28526"/>
    <lineage>
        <taxon>Eukaryota</taxon>
        <taxon>Viridiplantae</taxon>
        <taxon>Streptophyta</taxon>
        <taxon>Embryophyta</taxon>
        <taxon>Tracheophyta</taxon>
        <taxon>Spermatophyta</taxon>
        <taxon>Magnoliopsida</taxon>
        <taxon>eudicotyledons</taxon>
        <taxon>Gunneridae</taxon>
        <taxon>Pentapetalae</taxon>
        <taxon>asterids</taxon>
        <taxon>lamiids</taxon>
        <taxon>Solanales</taxon>
        <taxon>Solanaceae</taxon>
        <taxon>Solanoideae</taxon>
        <taxon>Solaneae</taxon>
        <taxon>Solanum</taxon>
        <taxon>Solanum subgen. Lycopersicon</taxon>
    </lineage>
</organism>
<feature type="region of interest" description="Disordered" evidence="6">
    <location>
        <begin position="1"/>
        <end position="154"/>
    </location>
</feature>
<protein>
    <submittedName>
        <fullName evidence="11 12">Uncharacterized protein LOC107023051 isoform X1</fullName>
    </submittedName>
</protein>
<dbReference type="Gene3D" id="3.40.50.10810">
    <property type="entry name" value="Tandem AAA-ATPase domain"/>
    <property type="match status" value="1"/>
</dbReference>
<dbReference type="Pfam" id="PF00628">
    <property type="entry name" value="PHD"/>
    <property type="match status" value="1"/>
</dbReference>
<evidence type="ECO:0000256" key="4">
    <source>
        <dbReference type="ARBA" id="ARBA00022833"/>
    </source>
</evidence>
<keyword evidence="2" id="KW-0677">Repeat</keyword>
<dbReference type="Gene3D" id="6.10.250.1310">
    <property type="match status" value="1"/>
</dbReference>
<evidence type="ECO:0000313" key="11">
    <source>
        <dbReference type="RefSeq" id="XP_027773463.1"/>
    </source>
</evidence>
<feature type="compositionally biased region" description="Polar residues" evidence="6">
    <location>
        <begin position="2480"/>
        <end position="2506"/>
    </location>
</feature>
<feature type="compositionally biased region" description="Low complexity" evidence="6">
    <location>
        <begin position="2576"/>
        <end position="2585"/>
    </location>
</feature>
<reference evidence="11 12" key="2">
    <citation type="submission" date="2025-05" db="UniProtKB">
        <authorList>
            <consortium name="RefSeq"/>
        </authorList>
    </citation>
    <scope>IDENTIFICATION</scope>
</reference>
<feature type="region of interest" description="Disordered" evidence="6">
    <location>
        <begin position="2477"/>
        <end position="2545"/>
    </location>
</feature>
<dbReference type="PANTHER" id="PTHR35116">
    <property type="entry name" value="HELICASE PROTEIN MOM1"/>
    <property type="match status" value="1"/>
</dbReference>